<comment type="caution">
    <text evidence="1">The sequence shown here is derived from an EMBL/GenBank/DDBJ whole genome shotgun (WGS) entry which is preliminary data.</text>
</comment>
<gene>
    <name evidence="1" type="ORF">NKI81_32120</name>
</gene>
<reference evidence="1 2" key="1">
    <citation type="journal article" date="2024" name="Proc. Natl. Acad. Sci. U.S.A.">
        <title>The evolutionary genomics of adaptation to stress in wild rhizobium bacteria.</title>
        <authorList>
            <person name="Kehlet-Delgado H."/>
            <person name="Montoya A.P."/>
            <person name="Jensen K.T."/>
            <person name="Wendlandt C.E."/>
            <person name="Dexheimer C."/>
            <person name="Roberts M."/>
            <person name="Torres Martinez L."/>
            <person name="Friesen M.L."/>
            <person name="Griffitts J.S."/>
            <person name="Porter S.S."/>
        </authorList>
    </citation>
    <scope>NUCLEOTIDE SEQUENCE [LARGE SCALE GENOMIC DNA]</scope>
    <source>
        <strain evidence="1 2">M0468</strain>
    </source>
</reference>
<evidence type="ECO:0000313" key="1">
    <source>
        <dbReference type="EMBL" id="MER9288469.1"/>
    </source>
</evidence>
<dbReference type="EMBL" id="JAMYRI010000038">
    <property type="protein sequence ID" value="MER9288469.1"/>
    <property type="molecule type" value="Genomic_DNA"/>
</dbReference>
<name>A0ACC6T973_9HYPH</name>
<proteinExistence type="predicted"/>
<accession>A0ACC6T973</accession>
<sequence>MVATRTDTAHAVMEHFTLSRHRSPVREVGFYEAMSQTRQAIAASREVLRRFRERQGGDTPRAKNTDRGPVAVSAFDADIIRAACRDLIAEMNVPECQWRDLARSLVREFVACEQTEAGLVDWIVRRGAMTQTDQAG</sequence>
<keyword evidence="2" id="KW-1185">Reference proteome</keyword>
<organism evidence="1 2">
    <name type="scientific">Mesorhizobium australicum</name>
    <dbReference type="NCBI Taxonomy" id="536018"/>
    <lineage>
        <taxon>Bacteria</taxon>
        <taxon>Pseudomonadati</taxon>
        <taxon>Pseudomonadota</taxon>
        <taxon>Alphaproteobacteria</taxon>
        <taxon>Hyphomicrobiales</taxon>
        <taxon>Phyllobacteriaceae</taxon>
        <taxon>Mesorhizobium</taxon>
    </lineage>
</organism>
<evidence type="ECO:0000313" key="2">
    <source>
        <dbReference type="Proteomes" id="UP001480082"/>
    </source>
</evidence>
<protein>
    <submittedName>
        <fullName evidence="1">Uncharacterized protein</fullName>
    </submittedName>
</protein>
<dbReference type="Proteomes" id="UP001480082">
    <property type="component" value="Unassembled WGS sequence"/>
</dbReference>